<evidence type="ECO:0000313" key="3">
    <source>
        <dbReference type="Proteomes" id="UP000800981"/>
    </source>
</evidence>
<dbReference type="EMBL" id="JAANNP010000014">
    <property type="protein sequence ID" value="NHC15031.1"/>
    <property type="molecule type" value="Genomic_DNA"/>
</dbReference>
<feature type="transmembrane region" description="Helical" evidence="1">
    <location>
        <begin position="44"/>
        <end position="69"/>
    </location>
</feature>
<protein>
    <recommendedName>
        <fullName evidence="4">Secreted protein with PEP-CTERM sorting signal</fullName>
    </recommendedName>
</protein>
<evidence type="ECO:0000313" key="2">
    <source>
        <dbReference type="EMBL" id="NHC15031.1"/>
    </source>
</evidence>
<dbReference type="RefSeq" id="WP_166283107.1">
    <property type="nucleotide sequence ID" value="NZ_JAANNP010000014.1"/>
</dbReference>
<evidence type="ECO:0000256" key="1">
    <source>
        <dbReference type="SAM" id="Phobius"/>
    </source>
</evidence>
<accession>A0ABX0GZD6</accession>
<organism evidence="2 3">
    <name type="scientific">Motilibacter deserti</name>
    <dbReference type="NCBI Taxonomy" id="2714956"/>
    <lineage>
        <taxon>Bacteria</taxon>
        <taxon>Bacillati</taxon>
        <taxon>Actinomycetota</taxon>
        <taxon>Actinomycetes</taxon>
        <taxon>Motilibacterales</taxon>
        <taxon>Motilibacteraceae</taxon>
        <taxon>Motilibacter</taxon>
    </lineage>
</organism>
<keyword evidence="1" id="KW-1133">Transmembrane helix</keyword>
<gene>
    <name evidence="2" type="ORF">G9H71_14675</name>
</gene>
<dbReference type="Proteomes" id="UP000800981">
    <property type="component" value="Unassembled WGS sequence"/>
</dbReference>
<keyword evidence="1" id="KW-0812">Transmembrane</keyword>
<reference evidence="2 3" key="1">
    <citation type="submission" date="2020-03" db="EMBL/GenBank/DDBJ databases">
        <title>Two novel Motilibacter sp.</title>
        <authorList>
            <person name="Liu S."/>
        </authorList>
    </citation>
    <scope>NUCLEOTIDE SEQUENCE [LARGE SCALE GENOMIC DNA]</scope>
    <source>
        <strain evidence="2 3">E257</strain>
    </source>
</reference>
<keyword evidence="1" id="KW-0472">Membrane</keyword>
<feature type="transmembrane region" description="Helical" evidence="1">
    <location>
        <begin position="6"/>
        <end position="23"/>
    </location>
</feature>
<name>A0ABX0GZD6_9ACTN</name>
<sequence length="72" mass="7463">MTEGQVVSLLWGPFAVLFGIYWIRHRHKIATTISPSLLPHGNPAVAGATGVFLVVAGVLVAALGGTGVLDKI</sequence>
<keyword evidence="3" id="KW-1185">Reference proteome</keyword>
<evidence type="ECO:0008006" key="4">
    <source>
        <dbReference type="Google" id="ProtNLM"/>
    </source>
</evidence>
<proteinExistence type="predicted"/>
<comment type="caution">
    <text evidence="2">The sequence shown here is derived from an EMBL/GenBank/DDBJ whole genome shotgun (WGS) entry which is preliminary data.</text>
</comment>